<dbReference type="InterPro" id="IPR027417">
    <property type="entry name" value="P-loop_NTPase"/>
</dbReference>
<proteinExistence type="predicted"/>
<reference evidence="1 2" key="1">
    <citation type="submission" date="2021-01" db="EMBL/GenBank/DDBJ databases">
        <title>Draft genome sequence of Micromonospora sp. strain STR1s_6.</title>
        <authorList>
            <person name="Karlyshev A."/>
            <person name="Jawad R."/>
        </authorList>
    </citation>
    <scope>NUCLEOTIDE SEQUENCE [LARGE SCALE GENOMIC DNA]</scope>
    <source>
        <strain evidence="1 2">STR1S-6</strain>
    </source>
</reference>
<dbReference type="SUPFAM" id="SSF52540">
    <property type="entry name" value="P-loop containing nucleoside triphosphate hydrolases"/>
    <property type="match status" value="1"/>
</dbReference>
<comment type="caution">
    <text evidence="1">The sequence shown here is derived from an EMBL/GenBank/DDBJ whole genome shotgun (WGS) entry which is preliminary data.</text>
</comment>
<dbReference type="PANTHER" id="PTHR37816:SF3">
    <property type="entry name" value="MODULATES DNA TOPOLOGY"/>
    <property type="match status" value="1"/>
</dbReference>
<gene>
    <name evidence="1" type="ORF">JM949_19815</name>
</gene>
<dbReference type="Proteomes" id="UP000622245">
    <property type="component" value="Unassembled WGS sequence"/>
</dbReference>
<organism evidence="1 2">
    <name type="scientific">Micromonospora tarensis</name>
    <dbReference type="NCBI Taxonomy" id="2806100"/>
    <lineage>
        <taxon>Bacteria</taxon>
        <taxon>Bacillati</taxon>
        <taxon>Actinomycetota</taxon>
        <taxon>Actinomycetes</taxon>
        <taxon>Micromonosporales</taxon>
        <taxon>Micromonosporaceae</taxon>
        <taxon>Micromonospora</taxon>
    </lineage>
</organism>
<name>A0ABS1YJV6_9ACTN</name>
<dbReference type="RefSeq" id="WP_203149896.1">
    <property type="nucleotide sequence ID" value="NZ_JAEVHL010000104.1"/>
</dbReference>
<keyword evidence="2" id="KW-1185">Reference proteome</keyword>
<dbReference type="EMBL" id="JAEVHL010000104">
    <property type="protein sequence ID" value="MBM0277469.1"/>
    <property type="molecule type" value="Genomic_DNA"/>
</dbReference>
<dbReference type="InterPro" id="IPR052922">
    <property type="entry name" value="Cytidylate_Kinase-2"/>
</dbReference>
<dbReference type="PANTHER" id="PTHR37816">
    <property type="entry name" value="YALI0E33011P"/>
    <property type="match status" value="1"/>
</dbReference>
<accession>A0ABS1YJV6</accession>
<protein>
    <submittedName>
        <fullName evidence="1">Topology modulation protein</fullName>
    </submittedName>
</protein>
<evidence type="ECO:0000313" key="1">
    <source>
        <dbReference type="EMBL" id="MBM0277469.1"/>
    </source>
</evidence>
<evidence type="ECO:0000313" key="2">
    <source>
        <dbReference type="Proteomes" id="UP000622245"/>
    </source>
</evidence>
<dbReference type="Gene3D" id="3.40.50.300">
    <property type="entry name" value="P-loop containing nucleotide triphosphate hydrolases"/>
    <property type="match status" value="1"/>
</dbReference>
<sequence>MDRIAIIGCGGSGKSTVARQLARILDVPLTHLDATYYDEHWKPLPQDEFAAQQEKLVAGERWIIEGNYAGTLPIRLAAADTVIFLDLPATTCLWGIAQRRWRYRGGQHHQDGVYDRITWNFVRYVLSYRRTMRPRVQNLLREHGPHVRLITLTSRRQAAHLINRVRDEHQPVT</sequence>